<dbReference type="EMBL" id="JAPUUL010003359">
    <property type="protein sequence ID" value="KAJ8123358.1"/>
    <property type="molecule type" value="Genomic_DNA"/>
</dbReference>
<name>A0ACC2J857_9PEZI</name>
<gene>
    <name evidence="1" type="ORF">O1611_g9610</name>
</gene>
<evidence type="ECO:0000313" key="1">
    <source>
        <dbReference type="EMBL" id="KAJ8123358.1"/>
    </source>
</evidence>
<comment type="caution">
    <text evidence="1">The sequence shown here is derived from an EMBL/GenBank/DDBJ whole genome shotgun (WGS) entry which is preliminary data.</text>
</comment>
<accession>A0ACC2J857</accession>
<reference evidence="1" key="1">
    <citation type="submission" date="2022-12" db="EMBL/GenBank/DDBJ databases">
        <title>Genome Sequence of Lasiodiplodia mahajangana.</title>
        <authorList>
            <person name="Buettner E."/>
        </authorList>
    </citation>
    <scope>NUCLEOTIDE SEQUENCE</scope>
    <source>
        <strain evidence="1">VT137</strain>
    </source>
</reference>
<protein>
    <submittedName>
        <fullName evidence="1">Uncharacterized protein</fullName>
    </submittedName>
</protein>
<organism evidence="1 2">
    <name type="scientific">Lasiodiplodia mahajangana</name>
    <dbReference type="NCBI Taxonomy" id="1108764"/>
    <lineage>
        <taxon>Eukaryota</taxon>
        <taxon>Fungi</taxon>
        <taxon>Dikarya</taxon>
        <taxon>Ascomycota</taxon>
        <taxon>Pezizomycotina</taxon>
        <taxon>Dothideomycetes</taxon>
        <taxon>Dothideomycetes incertae sedis</taxon>
        <taxon>Botryosphaeriales</taxon>
        <taxon>Botryosphaeriaceae</taxon>
        <taxon>Lasiodiplodia</taxon>
    </lineage>
</organism>
<dbReference type="Proteomes" id="UP001153332">
    <property type="component" value="Unassembled WGS sequence"/>
</dbReference>
<evidence type="ECO:0000313" key="2">
    <source>
        <dbReference type="Proteomes" id="UP001153332"/>
    </source>
</evidence>
<sequence>MTERKSIVFAQRRVGLTKKFSGGAPLSQVGGRVINRKQGGEVKTSSVAMTRHSDPSYDPITAPPESSDDEAENVAIKRPASADNDDSDEEYNKRRAADIHKTAFSKAISTTARNSQPPKPKIRPPRAMKRNVETSSIDDPSSLAGSKRAAEEDRPKGPSQLEKELEAPRQKKKKQTAMKYGQQQKTKKQYASQSTSSASKDDPTSSQDSVQPTATKSSFHHVKDISPAKSQSPRKSFKIKRGISDDWDELEGSKPKFKNIPQHSSSPTSTPAKHRLRPMSPVGEDEDAEDQKPMSTKPMAKGLRDQPLRRKDPRGRKPSSKSTTEELSQRPVFIIPALEDMDSFDDDGSLGATATPEASQDTSWDPLEIEELESSTTPRCPMCHEAVDSELIEKYSTNGKMSVKQQTDFCRLHKRRSAEAAGMKKGYPKIDWESLRSRCTAHLKFLERILEGTQVSHYRQILKEKVDSGKNRTLLKSQDNLTPGYYGPRGLQVMTGLIMSTLSYVIRRRAVEDKLISARTYTGYVQTVLVPELTVRLIMEDMSVTEERAREVLEESVEIGELLHEEARDVVRIDEREDDSLLET</sequence>
<proteinExistence type="predicted"/>
<keyword evidence="2" id="KW-1185">Reference proteome</keyword>